<feature type="domain" description="AB hydrolase-1" evidence="1">
    <location>
        <begin position="74"/>
        <end position="324"/>
    </location>
</feature>
<keyword evidence="3" id="KW-1185">Reference proteome</keyword>
<dbReference type="InterPro" id="IPR029058">
    <property type="entry name" value="AB_hydrolase_fold"/>
</dbReference>
<dbReference type="EMBL" id="CAJVPS010003744">
    <property type="protein sequence ID" value="CAG8593838.1"/>
    <property type="molecule type" value="Genomic_DNA"/>
</dbReference>
<comment type="caution">
    <text evidence="2">The sequence shown here is derived from an EMBL/GenBank/DDBJ whole genome shotgun (WGS) entry which is preliminary data.</text>
</comment>
<dbReference type="PANTHER" id="PTHR43798">
    <property type="entry name" value="MONOACYLGLYCEROL LIPASE"/>
    <property type="match status" value="1"/>
</dbReference>
<gene>
    <name evidence="2" type="ORF">ALEPTO_LOCUS7823</name>
</gene>
<name>A0A9N9GD73_9GLOM</name>
<proteinExistence type="predicted"/>
<protein>
    <submittedName>
        <fullName evidence="2">6512_t:CDS:1</fullName>
    </submittedName>
</protein>
<dbReference type="GO" id="GO:0016020">
    <property type="term" value="C:membrane"/>
    <property type="evidence" value="ECO:0007669"/>
    <property type="project" value="TreeGrafter"/>
</dbReference>
<dbReference type="GO" id="GO:0046464">
    <property type="term" value="P:acylglycerol catabolic process"/>
    <property type="evidence" value="ECO:0007669"/>
    <property type="project" value="TreeGrafter"/>
</dbReference>
<organism evidence="2 3">
    <name type="scientific">Ambispora leptoticha</name>
    <dbReference type="NCBI Taxonomy" id="144679"/>
    <lineage>
        <taxon>Eukaryota</taxon>
        <taxon>Fungi</taxon>
        <taxon>Fungi incertae sedis</taxon>
        <taxon>Mucoromycota</taxon>
        <taxon>Glomeromycotina</taxon>
        <taxon>Glomeromycetes</taxon>
        <taxon>Archaeosporales</taxon>
        <taxon>Ambisporaceae</taxon>
        <taxon>Ambispora</taxon>
    </lineage>
</organism>
<dbReference type="PANTHER" id="PTHR43798:SF5">
    <property type="entry name" value="MONOACYLGLYCEROL LIPASE ABHD6"/>
    <property type="match status" value="1"/>
</dbReference>
<sequence length="370" mass="41971">MVLNAKKKAALKVLSHVFAASKKRHVPPKNSGKLQIAANLYEVEFDETVLLTDQQMLQKQEQQRKEQEKKQVTLLFAHANGFHKEIWEPVLKKLTQEYHFDSWDIKLWAMDCYNSGDSAVLNEAFLPDSFSWKDYALDILSVIDEAKLQKPLIGVGHSMGGSSMIIAENLRPGTFSSVVVIDPVIFPAYINIKSGYLWANKRKDIWTNREEASKFLRPKPLYKEWNSHAFELHIEHGLRELPTGKVTLKCPRLQEHATNGPLVAGCFEMLSSIKIPVLYIAGEESTTNTQEIRELNTSKLPFGELAVVSDAGHLVVMEKPDEVALLIKRFIEQQLKDSTVNPVKHAEKMDKFMTDDTIQSGKDTENKSKL</sequence>
<dbReference type="GO" id="GO:0047372">
    <property type="term" value="F:monoacylglycerol lipase activity"/>
    <property type="evidence" value="ECO:0007669"/>
    <property type="project" value="TreeGrafter"/>
</dbReference>
<dbReference type="OrthoDB" id="94039at2759"/>
<dbReference type="InterPro" id="IPR050266">
    <property type="entry name" value="AB_hydrolase_sf"/>
</dbReference>
<accession>A0A9N9GD73</accession>
<evidence type="ECO:0000313" key="3">
    <source>
        <dbReference type="Proteomes" id="UP000789508"/>
    </source>
</evidence>
<dbReference type="AlphaFoldDB" id="A0A9N9GD73"/>
<evidence type="ECO:0000313" key="2">
    <source>
        <dbReference type="EMBL" id="CAG8593838.1"/>
    </source>
</evidence>
<dbReference type="Proteomes" id="UP000789508">
    <property type="component" value="Unassembled WGS sequence"/>
</dbReference>
<reference evidence="2" key="1">
    <citation type="submission" date="2021-06" db="EMBL/GenBank/DDBJ databases">
        <authorList>
            <person name="Kallberg Y."/>
            <person name="Tangrot J."/>
            <person name="Rosling A."/>
        </authorList>
    </citation>
    <scope>NUCLEOTIDE SEQUENCE</scope>
    <source>
        <strain evidence="2">FL130A</strain>
    </source>
</reference>
<evidence type="ECO:0000259" key="1">
    <source>
        <dbReference type="Pfam" id="PF12697"/>
    </source>
</evidence>
<dbReference type="Gene3D" id="3.40.50.1820">
    <property type="entry name" value="alpha/beta hydrolase"/>
    <property type="match status" value="1"/>
</dbReference>
<dbReference type="SUPFAM" id="SSF53474">
    <property type="entry name" value="alpha/beta-Hydrolases"/>
    <property type="match status" value="1"/>
</dbReference>
<dbReference type="InterPro" id="IPR000073">
    <property type="entry name" value="AB_hydrolase_1"/>
</dbReference>
<dbReference type="Pfam" id="PF12697">
    <property type="entry name" value="Abhydrolase_6"/>
    <property type="match status" value="1"/>
</dbReference>